<dbReference type="Pfam" id="PF05036">
    <property type="entry name" value="SPOR"/>
    <property type="match status" value="1"/>
</dbReference>
<comment type="similarity">
    <text evidence="2">Belongs to the virb1 family.</text>
</comment>
<reference evidence="4 5" key="1">
    <citation type="submission" date="2019-07" db="EMBL/GenBank/DDBJ databases">
        <title>Whole genome shotgun sequence of Skermanella aerolata NBRC 106429.</title>
        <authorList>
            <person name="Hosoyama A."/>
            <person name="Uohara A."/>
            <person name="Ohji S."/>
            <person name="Ichikawa N."/>
        </authorList>
    </citation>
    <scope>NUCLEOTIDE SEQUENCE [LARGE SCALE GENOMIC DNA]</scope>
    <source>
        <strain evidence="4 5">NBRC 106429</strain>
    </source>
</reference>
<keyword evidence="5" id="KW-1185">Reference proteome</keyword>
<dbReference type="SUPFAM" id="SSF53955">
    <property type="entry name" value="Lysozyme-like"/>
    <property type="match status" value="1"/>
</dbReference>
<dbReference type="GO" id="GO:0042834">
    <property type="term" value="F:peptidoglycan binding"/>
    <property type="evidence" value="ECO:0007669"/>
    <property type="project" value="InterPro"/>
</dbReference>
<comment type="caution">
    <text evidence="4">The sequence shown here is derived from an EMBL/GenBank/DDBJ whole genome shotgun (WGS) entry which is preliminary data.</text>
</comment>
<gene>
    <name evidence="4" type="ORF">SAE02_29320</name>
</gene>
<evidence type="ECO:0000313" key="4">
    <source>
        <dbReference type="EMBL" id="GEO38784.1"/>
    </source>
</evidence>
<dbReference type="Pfam" id="PF01464">
    <property type="entry name" value="SLT"/>
    <property type="match status" value="1"/>
</dbReference>
<protein>
    <recommendedName>
        <fullName evidence="3">SPOR domain-containing protein</fullName>
    </recommendedName>
</protein>
<dbReference type="EMBL" id="BJYZ01000013">
    <property type="protein sequence ID" value="GEO38784.1"/>
    <property type="molecule type" value="Genomic_DNA"/>
</dbReference>
<dbReference type="InterPro" id="IPR023346">
    <property type="entry name" value="Lysozyme-like_dom_sf"/>
</dbReference>
<dbReference type="InterPro" id="IPR007730">
    <property type="entry name" value="SPOR-like_dom"/>
</dbReference>
<dbReference type="AlphaFoldDB" id="A0A512DQP5"/>
<dbReference type="PROSITE" id="PS51724">
    <property type="entry name" value="SPOR"/>
    <property type="match status" value="1"/>
</dbReference>
<dbReference type="Proteomes" id="UP000321523">
    <property type="component" value="Unassembled WGS sequence"/>
</dbReference>
<evidence type="ECO:0000256" key="1">
    <source>
        <dbReference type="ARBA" id="ARBA00007734"/>
    </source>
</evidence>
<evidence type="ECO:0000259" key="3">
    <source>
        <dbReference type="PROSITE" id="PS51724"/>
    </source>
</evidence>
<accession>A0A512DQP5</accession>
<dbReference type="Gene3D" id="3.30.70.1070">
    <property type="entry name" value="Sporulation related repeat"/>
    <property type="match status" value="1"/>
</dbReference>
<sequence length="351" mass="36859">MPHPTPFRDAPAKRLRGTVPRGGSIGITLALAASLLSACSSSPSTDRTSPAASGAYSGGLSGDPWASHIAEASQRFDVPEQWIRAVMKVESGGRTHMNGRPIVSRAGAMGLMQVMPSTYEELRTKHGLGSDPFEPRDNIMAGTAYLREMYEKFGSPGFLAAYNAGPGRYGEYLTGDRGLPSETRNYVAMISPNLAGVEPTRRVSDTMFAAVPSPRIPDRTVIAAAVAPPSRPVVVASALPIAQVPVAPLPSARPRPAPSSVPVQLASAPVGDWGIQVGAFRSPTESNKAVEDARRAVPDLLTPARVYVMEVNTPAGRLYRARLIGVSSASADRACARLSSQGAACMTVSPS</sequence>
<proteinExistence type="inferred from homology"/>
<feature type="domain" description="SPOR" evidence="3">
    <location>
        <begin position="267"/>
        <end position="351"/>
    </location>
</feature>
<organism evidence="4 5">
    <name type="scientific">Skermanella aerolata</name>
    <dbReference type="NCBI Taxonomy" id="393310"/>
    <lineage>
        <taxon>Bacteria</taxon>
        <taxon>Pseudomonadati</taxon>
        <taxon>Pseudomonadota</taxon>
        <taxon>Alphaproteobacteria</taxon>
        <taxon>Rhodospirillales</taxon>
        <taxon>Azospirillaceae</taxon>
        <taxon>Skermanella</taxon>
    </lineage>
</organism>
<name>A0A512DQP5_9PROT</name>
<dbReference type="InterPro" id="IPR008258">
    <property type="entry name" value="Transglycosylase_SLT_dom_1"/>
</dbReference>
<dbReference type="Gene3D" id="1.10.530.10">
    <property type="match status" value="1"/>
</dbReference>
<evidence type="ECO:0000256" key="2">
    <source>
        <dbReference type="ARBA" id="ARBA00009387"/>
    </source>
</evidence>
<dbReference type="RefSeq" id="WP_052831155.1">
    <property type="nucleotide sequence ID" value="NZ_BJYZ01000013.1"/>
</dbReference>
<evidence type="ECO:0000313" key="5">
    <source>
        <dbReference type="Proteomes" id="UP000321523"/>
    </source>
</evidence>
<dbReference type="InterPro" id="IPR036680">
    <property type="entry name" value="SPOR-like_sf"/>
</dbReference>
<dbReference type="OrthoDB" id="9801695at2"/>
<dbReference type="PANTHER" id="PTHR37423:SF2">
    <property type="entry name" value="MEMBRANE-BOUND LYTIC MUREIN TRANSGLYCOSYLASE C"/>
    <property type="match status" value="1"/>
</dbReference>
<dbReference type="CDD" id="cd00254">
    <property type="entry name" value="LT-like"/>
    <property type="match status" value="1"/>
</dbReference>
<comment type="similarity">
    <text evidence="1">Belongs to the transglycosylase Slt family.</text>
</comment>
<dbReference type="PANTHER" id="PTHR37423">
    <property type="entry name" value="SOLUBLE LYTIC MUREIN TRANSGLYCOSYLASE-RELATED"/>
    <property type="match status" value="1"/>
</dbReference>